<dbReference type="RefSeq" id="WP_039253715.1">
    <property type="nucleotide sequence ID" value="NZ_JENJ01000013.1"/>
</dbReference>
<proteinExistence type="predicted"/>
<dbReference type="Proteomes" id="UP000030012">
    <property type="component" value="Unassembled WGS sequence"/>
</dbReference>
<protein>
    <submittedName>
        <fullName evidence="1">Uncharacterized protein</fullName>
    </submittedName>
</protein>
<evidence type="ECO:0000313" key="1">
    <source>
        <dbReference type="EMBL" id="KGM97209.1"/>
    </source>
</evidence>
<sequence length="185" mass="21202">MERILTIFKWQNDSEPSDVKNLIKELTESNIVKVKEEHIAAFAGDLAGMAIDFFTSAPVQAIATAYTLKEPVYKVFSKLMKVLKSNKKQFKVGKKLAETIVLFEYRDLYQKCRIEDIKILESDLIENFGGCLTEKIMNNVPDATIDNGYLVSIGIPTKNKEFKVIWNIINTRGEIKVTWETKKYI</sequence>
<dbReference type="EMBL" id="JENJ01000013">
    <property type="protein sequence ID" value="KGM97209.1"/>
    <property type="molecule type" value="Genomic_DNA"/>
</dbReference>
<evidence type="ECO:0000313" key="2">
    <source>
        <dbReference type="Proteomes" id="UP000030012"/>
    </source>
</evidence>
<comment type="caution">
    <text evidence="1">The sequence shown here is derived from an EMBL/GenBank/DDBJ whole genome shotgun (WGS) entry which is preliminary data.</text>
</comment>
<accession>A0A0A0I730</accession>
<name>A0A0A0I730_CLONO</name>
<gene>
    <name evidence="1" type="ORF">Z968_04190</name>
</gene>
<reference evidence="1 2" key="1">
    <citation type="submission" date="2014-01" db="EMBL/GenBank/DDBJ databases">
        <title>Plasmidome dynamics in the species complex Clostridium novyi sensu lato converts strains of independent lineages into distinctly different pathogens.</title>
        <authorList>
            <person name="Skarin H."/>
            <person name="Segerman B."/>
        </authorList>
    </citation>
    <scope>NUCLEOTIDE SEQUENCE [LARGE SCALE GENOMIC DNA]</scope>
    <source>
        <strain evidence="1 2">4552</strain>
    </source>
</reference>
<dbReference type="AlphaFoldDB" id="A0A0A0I730"/>
<organism evidence="1 2">
    <name type="scientific">Clostridium novyi A str. 4552</name>
    <dbReference type="NCBI Taxonomy" id="1444289"/>
    <lineage>
        <taxon>Bacteria</taxon>
        <taxon>Bacillati</taxon>
        <taxon>Bacillota</taxon>
        <taxon>Clostridia</taxon>
        <taxon>Eubacteriales</taxon>
        <taxon>Clostridiaceae</taxon>
        <taxon>Clostridium</taxon>
    </lineage>
</organism>